<keyword evidence="1" id="KW-0732">Signal</keyword>
<dbReference type="RefSeq" id="XP_008617028.1">
    <property type="nucleotide sequence ID" value="XM_008618806.1"/>
</dbReference>
<sequence>MCITRLLFLVTGAAATTSLYVDPNVGNDVTNDGSLARPLQTIAKAQAVVRSLLQAQQVSGVYSPIDVVLRAGTHTVSSTLSFGPQDSGASASARVSYKAYCNPSAPSDLTVLPYPYIMNATAQLRYLWNGVNRPSAWTGPADPLAQLGIRALSSTTLPPLVLPPVCFDLVGVGHTCYTVEAPCVSDCMTACQRNVDKRIYSTAVYDQFYLLFGRDLRSEDECVGLCVQMCTTCEQPILSGMQTITNGAWTPFVAPAWMAPARPIYSLNLAGRNVQSISDVYLNGDTRLPRAGFPNAVLQPNGSCTSQYAPTFNGSARSFAFDPTSFSSKLAYWTNVASMFIEVQLGSGANVWYSAASLASNVIGLGAGGGQVSPQVFRNGVPWNATTARFRAENIFAELDAPGEWFYDAATSTLYLIPPTGVSLASASISFPTVKQLLQIQGTPGIDLGYSAPGYYTIITANETETAAPRAQAGWTSHLTFDGLTFMGTARTEMELYEALPGHPWTQTRVAAVYIESARDIVIRRSTFTNLRGNAVMLSGRNQEIHVVHNHFKQLGATAVAVLPRGVTAFPNLYRFEIFHTMLSNISFNQIHDFGLVTTQSAAIWMLSTNQTIVRGNLVYNIPPSGVSYSFTNSNGDATKPGYLLRPLPAPVSPATVLANSLSTTYAVVVDIGRFDIPVVAKLIGAPICAPSQGRGGALYGQQHSGCSGCCPTTSGTSTIQNTALPAVTGLAVPLRPGDMLQLQVTSAPYYSAPVDVYVGFHIVTPNRVVEVPGWRFHWQSSPVAVPVAVH</sequence>
<reference evidence="2 3" key="1">
    <citation type="submission" date="2012-04" db="EMBL/GenBank/DDBJ databases">
        <title>The Genome Sequence of Saprolegnia declina VS20.</title>
        <authorList>
            <consortium name="The Broad Institute Genome Sequencing Platform"/>
            <person name="Russ C."/>
            <person name="Nusbaum C."/>
            <person name="Tyler B."/>
            <person name="van West P."/>
            <person name="Dieguez-Uribeondo J."/>
            <person name="de Bruijn I."/>
            <person name="Tripathy S."/>
            <person name="Jiang R."/>
            <person name="Young S.K."/>
            <person name="Zeng Q."/>
            <person name="Gargeya S."/>
            <person name="Fitzgerald M."/>
            <person name="Haas B."/>
            <person name="Abouelleil A."/>
            <person name="Alvarado L."/>
            <person name="Arachchi H.M."/>
            <person name="Berlin A."/>
            <person name="Chapman S.B."/>
            <person name="Goldberg J."/>
            <person name="Griggs A."/>
            <person name="Gujja S."/>
            <person name="Hansen M."/>
            <person name="Howarth C."/>
            <person name="Imamovic A."/>
            <person name="Larimer J."/>
            <person name="McCowen C."/>
            <person name="Montmayeur A."/>
            <person name="Murphy C."/>
            <person name="Neiman D."/>
            <person name="Pearson M."/>
            <person name="Priest M."/>
            <person name="Roberts A."/>
            <person name="Saif S."/>
            <person name="Shea T."/>
            <person name="Sisk P."/>
            <person name="Sykes S."/>
            <person name="Wortman J."/>
            <person name="Nusbaum C."/>
            <person name="Birren B."/>
        </authorList>
    </citation>
    <scope>NUCLEOTIDE SEQUENCE [LARGE SCALE GENOMIC DNA]</scope>
    <source>
        <strain evidence="2 3">VS20</strain>
    </source>
</reference>
<feature type="chain" id="PRO_5012158363" description="Right handed beta helix domain-containing protein" evidence="1">
    <location>
        <begin position="16"/>
        <end position="791"/>
    </location>
</feature>
<dbReference type="EMBL" id="JH767183">
    <property type="protein sequence ID" value="EQC29476.1"/>
    <property type="molecule type" value="Genomic_DNA"/>
</dbReference>
<proteinExistence type="predicted"/>
<dbReference type="InterPro" id="IPR012334">
    <property type="entry name" value="Pectin_lyas_fold"/>
</dbReference>
<dbReference type="SUPFAM" id="SSF51126">
    <property type="entry name" value="Pectin lyase-like"/>
    <property type="match status" value="1"/>
</dbReference>
<evidence type="ECO:0008006" key="4">
    <source>
        <dbReference type="Google" id="ProtNLM"/>
    </source>
</evidence>
<dbReference type="AlphaFoldDB" id="T0Q4H9"/>
<keyword evidence="3" id="KW-1185">Reference proteome</keyword>
<dbReference type="OMA" id="GVGHTCY"/>
<feature type="signal peptide" evidence="1">
    <location>
        <begin position="1"/>
        <end position="15"/>
    </location>
</feature>
<gene>
    <name evidence="2" type="ORF">SDRG_12724</name>
</gene>
<name>T0Q4H9_SAPDV</name>
<protein>
    <recommendedName>
        <fullName evidence="4">Right handed beta helix domain-containing protein</fullName>
    </recommendedName>
</protein>
<evidence type="ECO:0000313" key="3">
    <source>
        <dbReference type="Proteomes" id="UP000030762"/>
    </source>
</evidence>
<dbReference type="Proteomes" id="UP000030762">
    <property type="component" value="Unassembled WGS sequence"/>
</dbReference>
<dbReference type="eggNOG" id="ENOG502QWIM">
    <property type="taxonomic scope" value="Eukaryota"/>
</dbReference>
<evidence type="ECO:0000313" key="2">
    <source>
        <dbReference type="EMBL" id="EQC29476.1"/>
    </source>
</evidence>
<dbReference type="PANTHER" id="PTHR36453:SF1">
    <property type="entry name" value="RIGHT HANDED BETA HELIX DOMAIN-CONTAINING PROTEIN"/>
    <property type="match status" value="1"/>
</dbReference>
<dbReference type="Gene3D" id="2.160.20.10">
    <property type="entry name" value="Single-stranded right-handed beta-helix, Pectin lyase-like"/>
    <property type="match status" value="2"/>
</dbReference>
<dbReference type="STRING" id="1156394.T0Q4H9"/>
<dbReference type="PANTHER" id="PTHR36453">
    <property type="entry name" value="SECRETED PROTEIN-RELATED"/>
    <property type="match status" value="1"/>
</dbReference>
<organism evidence="2 3">
    <name type="scientific">Saprolegnia diclina (strain VS20)</name>
    <dbReference type="NCBI Taxonomy" id="1156394"/>
    <lineage>
        <taxon>Eukaryota</taxon>
        <taxon>Sar</taxon>
        <taxon>Stramenopiles</taxon>
        <taxon>Oomycota</taxon>
        <taxon>Saprolegniomycetes</taxon>
        <taxon>Saprolegniales</taxon>
        <taxon>Saprolegniaceae</taxon>
        <taxon>Saprolegnia</taxon>
    </lineage>
</organism>
<accession>T0Q4H9</accession>
<evidence type="ECO:0000256" key="1">
    <source>
        <dbReference type="SAM" id="SignalP"/>
    </source>
</evidence>
<dbReference type="InParanoid" id="T0Q4H9"/>
<dbReference type="VEuPathDB" id="FungiDB:SDRG_12724"/>
<dbReference type="OrthoDB" id="5949092at2759"/>
<dbReference type="InterPro" id="IPR011050">
    <property type="entry name" value="Pectin_lyase_fold/virulence"/>
</dbReference>
<dbReference type="GeneID" id="19953451"/>